<evidence type="ECO:0000313" key="3">
    <source>
        <dbReference type="Proteomes" id="UP000290875"/>
    </source>
</evidence>
<dbReference type="RefSeq" id="WP_129325515.1">
    <property type="nucleotide sequence ID" value="NZ_QJSL01000085.1"/>
</dbReference>
<dbReference type="Gene3D" id="3.40.630.30">
    <property type="match status" value="1"/>
</dbReference>
<dbReference type="PROSITE" id="PS51186">
    <property type="entry name" value="GNAT"/>
    <property type="match status" value="1"/>
</dbReference>
<dbReference type="AlphaFoldDB" id="A0A4Q2DZZ0"/>
<feature type="domain" description="N-acetyltransferase" evidence="1">
    <location>
        <begin position="5"/>
        <end position="150"/>
    </location>
</feature>
<keyword evidence="2" id="KW-0808">Transferase</keyword>
<evidence type="ECO:0000259" key="1">
    <source>
        <dbReference type="PROSITE" id="PS51186"/>
    </source>
</evidence>
<dbReference type="GO" id="GO:0016747">
    <property type="term" value="F:acyltransferase activity, transferring groups other than amino-acyl groups"/>
    <property type="evidence" value="ECO:0007669"/>
    <property type="project" value="InterPro"/>
</dbReference>
<organism evidence="2 3">
    <name type="scientific">Enterobacter cloacae</name>
    <dbReference type="NCBI Taxonomy" id="550"/>
    <lineage>
        <taxon>Bacteria</taxon>
        <taxon>Pseudomonadati</taxon>
        <taxon>Pseudomonadota</taxon>
        <taxon>Gammaproteobacteria</taxon>
        <taxon>Enterobacterales</taxon>
        <taxon>Enterobacteriaceae</taxon>
        <taxon>Enterobacter</taxon>
        <taxon>Enterobacter cloacae complex</taxon>
    </lineage>
</organism>
<sequence>MVEEVIFPQEKQQILDEINGWLTTVYPYKKSPAYLCDPIDRASNFFRIDTHRKKFSIYLRFGKTWASSQNKSIVIAKIRFEKERSGHGSTLLNLLAVIAQEYNYETIAIESVNDNSRNFAFKFGFSEYQTDNDYIITTDKLATVLKKSHESTLTLG</sequence>
<dbReference type="InterPro" id="IPR016181">
    <property type="entry name" value="Acyl_CoA_acyltransferase"/>
</dbReference>
<dbReference type="EMBL" id="QJSL01000085">
    <property type="protein sequence ID" value="RXW25933.1"/>
    <property type="molecule type" value="Genomic_DNA"/>
</dbReference>
<accession>A0A4Q2DZZ0</accession>
<dbReference type="InterPro" id="IPR000182">
    <property type="entry name" value="GNAT_dom"/>
</dbReference>
<protein>
    <submittedName>
        <fullName evidence="2">N-acetyltransferase</fullName>
    </submittedName>
</protein>
<evidence type="ECO:0000313" key="2">
    <source>
        <dbReference type="EMBL" id="RXW25933.1"/>
    </source>
</evidence>
<name>A0A4Q2DZZ0_ENTCL</name>
<dbReference type="SUPFAM" id="SSF55729">
    <property type="entry name" value="Acyl-CoA N-acyltransferases (Nat)"/>
    <property type="match status" value="1"/>
</dbReference>
<dbReference type="Proteomes" id="UP000290875">
    <property type="component" value="Unassembled WGS sequence"/>
</dbReference>
<comment type="caution">
    <text evidence="2">The sequence shown here is derived from an EMBL/GenBank/DDBJ whole genome shotgun (WGS) entry which is preliminary data.</text>
</comment>
<gene>
    <name evidence="2" type="ORF">DM877_27145</name>
</gene>
<proteinExistence type="predicted"/>
<reference evidence="2 3" key="1">
    <citation type="submission" date="2018-06" db="EMBL/GenBank/DDBJ databases">
        <title>Carbapenemase-producing Enterobacteriaceae present in wastewater treatment plant effluent and nearby surface waters in the US.</title>
        <authorList>
            <person name="Mathys D.A."/>
            <person name="Mollenkopf D.F."/>
            <person name="Feicht S.M."/>
            <person name="Adams R.J."/>
            <person name="Albers A.L."/>
            <person name="Grooters S.V."/>
            <person name="Stuever D.M."/>
            <person name="Daniels J.B."/>
            <person name="Wittum T.E."/>
        </authorList>
    </citation>
    <scope>NUCLEOTIDE SEQUENCE [LARGE SCALE GENOMIC DNA]</scope>
    <source>
        <strain evidence="2 3">GEO_4_Eff_A</strain>
    </source>
</reference>